<keyword evidence="2" id="KW-1185">Reference proteome</keyword>
<reference evidence="2" key="1">
    <citation type="journal article" date="2019" name="Int. J. Syst. Evol. Microbiol.">
        <title>The Global Catalogue of Microorganisms (GCM) 10K type strain sequencing project: providing services to taxonomists for standard genome sequencing and annotation.</title>
        <authorList>
            <consortium name="The Broad Institute Genomics Platform"/>
            <consortium name="The Broad Institute Genome Sequencing Center for Infectious Disease"/>
            <person name="Wu L."/>
            <person name="Ma J."/>
        </authorList>
    </citation>
    <scope>NUCLEOTIDE SEQUENCE [LARGE SCALE GENOMIC DNA]</scope>
    <source>
        <strain evidence="2">JCM 18287</strain>
    </source>
</reference>
<dbReference type="Proteomes" id="UP001501692">
    <property type="component" value="Unassembled WGS sequence"/>
</dbReference>
<comment type="caution">
    <text evidence="1">The sequence shown here is derived from an EMBL/GenBank/DDBJ whole genome shotgun (WGS) entry which is preliminary data.</text>
</comment>
<sequence>MFYSFILTKLQNITVNSSFINKFYGFFVKKLEVIKYFNGANKIKTITKLIQLS</sequence>
<evidence type="ECO:0000313" key="2">
    <source>
        <dbReference type="Proteomes" id="UP001501692"/>
    </source>
</evidence>
<name>A0ABP9HB17_9FLAO</name>
<dbReference type="EMBL" id="BAABJK010000004">
    <property type="protein sequence ID" value="GAA4965899.1"/>
    <property type="molecule type" value="Genomic_DNA"/>
</dbReference>
<organism evidence="1 2">
    <name type="scientific">Algibacter aquimarinus</name>
    <dbReference type="NCBI Taxonomy" id="1136748"/>
    <lineage>
        <taxon>Bacteria</taxon>
        <taxon>Pseudomonadati</taxon>
        <taxon>Bacteroidota</taxon>
        <taxon>Flavobacteriia</taxon>
        <taxon>Flavobacteriales</taxon>
        <taxon>Flavobacteriaceae</taxon>
        <taxon>Algibacter</taxon>
    </lineage>
</organism>
<proteinExistence type="predicted"/>
<accession>A0ABP9HB17</accession>
<gene>
    <name evidence="1" type="ORF">GCM10023315_13830</name>
</gene>
<evidence type="ECO:0000313" key="1">
    <source>
        <dbReference type="EMBL" id="GAA4965899.1"/>
    </source>
</evidence>
<protein>
    <submittedName>
        <fullName evidence="1">Uncharacterized protein</fullName>
    </submittedName>
</protein>